<evidence type="ECO:0000256" key="1">
    <source>
        <dbReference type="SAM" id="MobiDB-lite"/>
    </source>
</evidence>
<gene>
    <name evidence="2" type="ORF">EVG20_g764</name>
</gene>
<dbReference type="EMBL" id="SEOQ01000020">
    <property type="protein sequence ID" value="TFY72252.1"/>
    <property type="molecule type" value="Genomic_DNA"/>
</dbReference>
<feature type="region of interest" description="Disordered" evidence="1">
    <location>
        <begin position="1"/>
        <end position="78"/>
    </location>
</feature>
<feature type="compositionally biased region" description="Low complexity" evidence="1">
    <location>
        <begin position="641"/>
        <end position="651"/>
    </location>
</feature>
<dbReference type="AlphaFoldDB" id="A0A4Y9ZCE8"/>
<feature type="region of interest" description="Disordered" evidence="1">
    <location>
        <begin position="724"/>
        <end position="769"/>
    </location>
</feature>
<feature type="compositionally biased region" description="Polar residues" evidence="1">
    <location>
        <begin position="652"/>
        <end position="662"/>
    </location>
</feature>
<accession>A0A4Y9ZCE8</accession>
<feature type="compositionally biased region" description="Pro residues" evidence="1">
    <location>
        <begin position="684"/>
        <end position="694"/>
    </location>
</feature>
<feature type="compositionally biased region" description="Basic and acidic residues" evidence="1">
    <location>
        <begin position="57"/>
        <end position="67"/>
    </location>
</feature>
<feature type="compositionally biased region" description="Low complexity" evidence="1">
    <location>
        <begin position="759"/>
        <end position="769"/>
    </location>
</feature>
<feature type="region of interest" description="Disordered" evidence="1">
    <location>
        <begin position="208"/>
        <end position="236"/>
    </location>
</feature>
<sequence>MARATRSAKHQEEAVKDKLADAPAPAPAPARAVTKGSKKRKRTSVADPDEQPLAKQQRNDDAVKEEAGEQADLQEQTAVDMKGAGDVPINAEDAQRILDILEMVDTQGLLDRVFPLPLDPAESLSVDPQSSQPQSYSFRTLLKESARHPLRVLKSAVQPLFPVFAHPRSRPSTPAAEQLKFCHLALSLLDQSSFHTLPAALSLESIIPDRPDAAPTTPDETIKSSTPPPVSLSSSSVPRKRRYALVQKLPTGDWWTSLNSDFPTASVDGKDLRDLPTAHAELVAVLPSALDSQPGASSSSMPITTLGSYTKKSSKKISMPNSRHVSCGTFLDYGPYASFAPTFDQDGVEVGRDALGEVLWMQEKKCRAEKLVAAGYARREKAMAALEDVEMHDDVQDVTAEELAKRAAEKKKSDEQALEALLPPEEVASIKAALGTLEMEEAVQELLERNSKALQRLEELQLKRLGGKNGGTSRVEEGSEEWAIAQGIMESLTVLASLRPRSSTDTSPLTPSPSLLHKLHLTLPAEPTPGWYGTLPPNRATALHDDSTISLKSGAALPAPAPVPAASSPAPAAPKPSAPAQQPQYQGYGSYPNYAAQYRSGYGYAPGTNNYYPNAYGQTPTAAGQTTPYGGQYSYPHWYGYQQPQAPGQPQSTAQMSGRGTPQPTPGAVANSYAGFFNNATPQPTQPSVPPTPQPQQVVRAVANTVAAPQAAGKPYTPTWASAGTAGAAPQYTPTLPSHMRSQVPPGTPTPSGGGWQYYGGYQQAAAQR</sequence>
<dbReference type="OrthoDB" id="21648at2759"/>
<organism evidence="2 3">
    <name type="scientific">Dentipellis fragilis</name>
    <dbReference type="NCBI Taxonomy" id="205917"/>
    <lineage>
        <taxon>Eukaryota</taxon>
        <taxon>Fungi</taxon>
        <taxon>Dikarya</taxon>
        <taxon>Basidiomycota</taxon>
        <taxon>Agaricomycotina</taxon>
        <taxon>Agaricomycetes</taxon>
        <taxon>Russulales</taxon>
        <taxon>Hericiaceae</taxon>
        <taxon>Dentipellis</taxon>
    </lineage>
</organism>
<feature type="region of interest" description="Disordered" evidence="1">
    <location>
        <begin position="553"/>
        <end position="586"/>
    </location>
</feature>
<evidence type="ECO:0000313" key="3">
    <source>
        <dbReference type="Proteomes" id="UP000298327"/>
    </source>
</evidence>
<feature type="compositionally biased region" description="Basic and acidic residues" evidence="1">
    <location>
        <begin position="9"/>
        <end position="20"/>
    </location>
</feature>
<keyword evidence="3" id="KW-1185">Reference proteome</keyword>
<comment type="caution">
    <text evidence="2">The sequence shown here is derived from an EMBL/GenBank/DDBJ whole genome shotgun (WGS) entry which is preliminary data.</text>
</comment>
<dbReference type="Proteomes" id="UP000298327">
    <property type="component" value="Unassembled WGS sequence"/>
</dbReference>
<dbReference type="STRING" id="205917.A0A4Y9ZCE8"/>
<evidence type="ECO:0000313" key="2">
    <source>
        <dbReference type="EMBL" id="TFY72252.1"/>
    </source>
</evidence>
<proteinExistence type="predicted"/>
<name>A0A4Y9ZCE8_9AGAM</name>
<feature type="compositionally biased region" description="Low complexity" evidence="1">
    <location>
        <begin position="553"/>
        <end position="570"/>
    </location>
</feature>
<reference evidence="2 3" key="1">
    <citation type="submission" date="2019-02" db="EMBL/GenBank/DDBJ databases">
        <title>Genome sequencing of the rare red list fungi Dentipellis fragilis.</title>
        <authorList>
            <person name="Buettner E."/>
            <person name="Kellner H."/>
        </authorList>
    </citation>
    <scope>NUCLEOTIDE SEQUENCE [LARGE SCALE GENOMIC DNA]</scope>
    <source>
        <strain evidence="2 3">DSM 105465</strain>
    </source>
</reference>
<protein>
    <submittedName>
        <fullName evidence="2">Uncharacterized protein</fullName>
    </submittedName>
</protein>
<feature type="region of interest" description="Disordered" evidence="1">
    <location>
        <begin position="641"/>
        <end position="695"/>
    </location>
</feature>